<name>A0A328ARI9_9CAUL</name>
<proteinExistence type="predicted"/>
<dbReference type="EMBL" id="QFYR01000001">
    <property type="protein sequence ID" value="RAK57570.1"/>
    <property type="molecule type" value="Genomic_DNA"/>
</dbReference>
<sequence length="998" mass="104288">MSEAEAKPHARRLTLRLILVITGVVLAVAVLALYAARRIIAREALTGWLRSKGIASEAEVKDFGFKSFIGRLRVGDPRNPDFTAEQAEVTYGLRGFGLEVTSVTLRRPVVRARVHDGKLSVGSLDPLIEEFRRRPPKPGGAKPRIIIDDGQLLLATDYGAVRLTADARVEQEKLVSLDASLAPTQLSGQGFKATLGPSVVTARTRGDRVLATVDAAMPEAEAGATRTRGARLRITADAPYPDLKRHRGDGVLKVQAQLNGRELVIGDQRLGEARLNAGFNGQSAGWISDLQVTGRAAADLQAGSGAFAQAKAGALRAALTAENLRWTRKGGDAVSAQVRGTGQLANLGIADLNLRAVGVAVQGEAGFGPQGARADILASAQGRGAYAGLGAPVATDSDDMAAVKRAAANFAFSAPGVRLGLSGKAASASFVQPLRLNPQRGGTVLLASQGRGWRLTAAGGGLPEVQADVARFAFVDGEARASGRIQAKLSIGPVVDGDFDAAGALRIAESGIEFRGERCAAVRAPRLELGENDVENLAARLCPSGAPLLSLRDGGWRIAGRVEGASGSAPFLLARAEDGAGRMDMSGKGERFRAQIDIAGARVIDAAPQTRFHPLRLTGVARATDDVWNADLALHSGQTRVATAVLRNEGRTESGGVQIDTGLLTFAQGGLQPEQLSPMAAAVGSPVEGQARFTGALAWSPAAETSSGTLSIPGLSFTSPAGRLEGLSGEVVFTSLTPLVAAPGQVLKAERLTAIVPLTGVTATFGIEGEALTVSGGEAEVGGGTIKLEALRVPFTPGAPMSGVLSVEGVQLHDLVEASPFGDRVELDAKVSGRIPFEVLNGDVRVRDGQLRAIQPGRLSIQREALTGVSTPGAGAVIESPVTGAAEEVAPGADTFTDFAYQAMENLAFDTLDATINSLPEGRVGVLFHVIGRHDPPQRQQIRLTILDLITRRFMNKELPLPSGTGVNLTLDTTLNLDQLLADFAEYQRLRNSAPVQR</sequence>
<dbReference type="Proteomes" id="UP000249725">
    <property type="component" value="Unassembled WGS sequence"/>
</dbReference>
<keyword evidence="1" id="KW-0472">Membrane</keyword>
<keyword evidence="1" id="KW-0812">Transmembrane</keyword>
<reference evidence="3" key="1">
    <citation type="submission" date="2018-05" db="EMBL/GenBank/DDBJ databases">
        <authorList>
            <person name="Li X."/>
        </authorList>
    </citation>
    <scope>NUCLEOTIDE SEQUENCE [LARGE SCALE GENOMIC DNA]</scope>
    <source>
        <strain evidence="3">YIM 73061</strain>
    </source>
</reference>
<dbReference type="Pfam" id="PF11739">
    <property type="entry name" value="YdbH-like"/>
    <property type="match status" value="1"/>
</dbReference>
<feature type="transmembrane region" description="Helical" evidence="1">
    <location>
        <begin position="17"/>
        <end position="36"/>
    </location>
</feature>
<organism evidence="2 3">
    <name type="scientific">Phenylobacterium deserti</name>
    <dbReference type="NCBI Taxonomy" id="1914756"/>
    <lineage>
        <taxon>Bacteria</taxon>
        <taxon>Pseudomonadati</taxon>
        <taxon>Pseudomonadota</taxon>
        <taxon>Alphaproteobacteria</taxon>
        <taxon>Caulobacterales</taxon>
        <taxon>Caulobacteraceae</taxon>
        <taxon>Phenylobacterium</taxon>
    </lineage>
</organism>
<keyword evidence="1" id="KW-1133">Transmembrane helix</keyword>
<protein>
    <submittedName>
        <fullName evidence="2">Uncharacterized protein</fullName>
    </submittedName>
</protein>
<evidence type="ECO:0000313" key="3">
    <source>
        <dbReference type="Proteomes" id="UP000249725"/>
    </source>
</evidence>
<dbReference type="AlphaFoldDB" id="A0A328ARI9"/>
<evidence type="ECO:0000313" key="2">
    <source>
        <dbReference type="EMBL" id="RAK57570.1"/>
    </source>
</evidence>
<dbReference type="OrthoDB" id="7597031at2"/>
<comment type="caution">
    <text evidence="2">The sequence shown here is derived from an EMBL/GenBank/DDBJ whole genome shotgun (WGS) entry which is preliminary data.</text>
</comment>
<dbReference type="InterPro" id="IPR021730">
    <property type="entry name" value="YdbH"/>
</dbReference>
<gene>
    <name evidence="2" type="ORF">DJ018_06470</name>
</gene>
<accession>A0A328ARI9</accession>
<evidence type="ECO:0000256" key="1">
    <source>
        <dbReference type="SAM" id="Phobius"/>
    </source>
</evidence>
<keyword evidence="3" id="KW-1185">Reference proteome</keyword>
<dbReference type="RefSeq" id="WP_111514021.1">
    <property type="nucleotide sequence ID" value="NZ_QFYR01000001.1"/>
</dbReference>